<dbReference type="Pfam" id="PF04828">
    <property type="entry name" value="GFA"/>
    <property type="match status" value="1"/>
</dbReference>
<dbReference type="InterPro" id="IPR006913">
    <property type="entry name" value="CENP-V/GFA"/>
</dbReference>
<dbReference type="SUPFAM" id="SSF51316">
    <property type="entry name" value="Mss4-like"/>
    <property type="match status" value="1"/>
</dbReference>
<evidence type="ECO:0000259" key="4">
    <source>
        <dbReference type="PROSITE" id="PS51891"/>
    </source>
</evidence>
<dbReference type="InterPro" id="IPR011057">
    <property type="entry name" value="Mss4-like_sf"/>
</dbReference>
<dbReference type="GO" id="GO:0046872">
    <property type="term" value="F:metal ion binding"/>
    <property type="evidence" value="ECO:0007669"/>
    <property type="project" value="UniProtKB-KW"/>
</dbReference>
<dbReference type="PROSITE" id="PS51891">
    <property type="entry name" value="CENP_V_GFA"/>
    <property type="match status" value="1"/>
</dbReference>
<evidence type="ECO:0000256" key="2">
    <source>
        <dbReference type="ARBA" id="ARBA00022723"/>
    </source>
</evidence>
<dbReference type="InterPro" id="IPR052355">
    <property type="entry name" value="CENP-V-like"/>
</dbReference>
<dbReference type="EMBL" id="LBJQ01000010">
    <property type="protein sequence ID" value="RXH36672.1"/>
    <property type="molecule type" value="Genomic_DNA"/>
</dbReference>
<sequence>MTTQASRFVPDQPQKISCEYLTEHARAVFGPHPFTAQMSGDQVASLLPEYLAMSQAFPYLQAGSQRELIFDAMRHNRDIARDIELTSVVANFICWDETGGHGRILQGGKAALPDILLTENFHSNVLRKDASQLLGRAILPNYSFRTRQYLYSLYAGLSSNDPLVRCAYMVAFELHAADMIQSLWTSLVNTFRTRPDDLEYFSGHVGGEDPAEKYHGEMTARLIGELVQPNRIGCFLDEFDRAYRFSVQWCRDLLEIAPCTGDDHSEILHHGRCHCGSIKFHVRAPRELSAVRCNCSICQMSGFVHLLVTGDKLHIECGEEFLTTYQFNKNIARHTFCRLCGVKPFYRPRSNPSGFSINIRCLDRKTIERIRITEFDGERWEQAFASMHQNPQSCFEGQRSELEWHAQ</sequence>
<protein>
    <recommendedName>
        <fullName evidence="4">CENP-V/GFA domain-containing protein</fullName>
    </recommendedName>
</protein>
<dbReference type="Gene3D" id="2.170.150.70">
    <property type="match status" value="1"/>
</dbReference>
<keyword evidence="2" id="KW-0479">Metal-binding</keyword>
<reference evidence="5 6" key="1">
    <citation type="submission" date="2015-04" db="EMBL/GenBank/DDBJ databases">
        <title>Comparative genomics of rhizobia nodulating Arachis hypogaea in China.</title>
        <authorList>
            <person name="Li Y."/>
        </authorList>
    </citation>
    <scope>NUCLEOTIDE SEQUENCE [LARGE SCALE GENOMIC DNA]</scope>
    <source>
        <strain evidence="5 6">CCBAU 51757</strain>
    </source>
</reference>
<dbReference type="PANTHER" id="PTHR28620:SF1">
    <property type="entry name" value="CENP-V_GFA DOMAIN-CONTAINING PROTEIN"/>
    <property type="match status" value="1"/>
</dbReference>
<keyword evidence="3" id="KW-0862">Zinc</keyword>
<dbReference type="GO" id="GO:0016846">
    <property type="term" value="F:carbon-sulfur lyase activity"/>
    <property type="evidence" value="ECO:0007669"/>
    <property type="project" value="InterPro"/>
</dbReference>
<dbReference type="PANTHER" id="PTHR28620">
    <property type="entry name" value="CENTROMERE PROTEIN V"/>
    <property type="match status" value="1"/>
</dbReference>
<gene>
    <name evidence="5" type="ORF">XH99_06900</name>
</gene>
<accession>A0A4Q0SGB5</accession>
<feature type="domain" description="CENP-V/GFA" evidence="4">
    <location>
        <begin position="269"/>
        <end position="381"/>
    </location>
</feature>
<dbReference type="AlphaFoldDB" id="A0A4Q0SGB5"/>
<dbReference type="Gene3D" id="1.20.910.10">
    <property type="entry name" value="Heme oxygenase-like"/>
    <property type="match status" value="1"/>
</dbReference>
<proteinExistence type="inferred from homology"/>
<evidence type="ECO:0000313" key="5">
    <source>
        <dbReference type="EMBL" id="RXH36672.1"/>
    </source>
</evidence>
<evidence type="ECO:0000256" key="1">
    <source>
        <dbReference type="ARBA" id="ARBA00005495"/>
    </source>
</evidence>
<comment type="similarity">
    <text evidence="1">Belongs to the Gfa family.</text>
</comment>
<dbReference type="Proteomes" id="UP000289546">
    <property type="component" value="Unassembled WGS sequence"/>
</dbReference>
<name>A0A4Q0SGB5_9BRAD</name>
<keyword evidence="6" id="KW-1185">Reference proteome</keyword>
<comment type="caution">
    <text evidence="5">The sequence shown here is derived from an EMBL/GenBank/DDBJ whole genome shotgun (WGS) entry which is preliminary data.</text>
</comment>
<dbReference type="InterPro" id="IPR016084">
    <property type="entry name" value="Haem_Oase-like_multi-hlx"/>
</dbReference>
<evidence type="ECO:0000256" key="3">
    <source>
        <dbReference type="ARBA" id="ARBA00022833"/>
    </source>
</evidence>
<organism evidence="5 6">
    <name type="scientific">Bradyrhizobium nanningense</name>
    <dbReference type="NCBI Taxonomy" id="1325118"/>
    <lineage>
        <taxon>Bacteria</taxon>
        <taxon>Pseudomonadati</taxon>
        <taxon>Pseudomonadota</taxon>
        <taxon>Alphaproteobacteria</taxon>
        <taxon>Hyphomicrobiales</taxon>
        <taxon>Nitrobacteraceae</taxon>
        <taxon>Bradyrhizobium</taxon>
    </lineage>
</organism>
<evidence type="ECO:0000313" key="6">
    <source>
        <dbReference type="Proteomes" id="UP000289546"/>
    </source>
</evidence>